<proteinExistence type="predicted"/>
<dbReference type="InterPro" id="IPR025312">
    <property type="entry name" value="DUF4216"/>
</dbReference>
<comment type="caution">
    <text evidence="5">The sequence shown here is derived from an EMBL/GenBank/DDBJ whole genome shotgun (WGS) entry which is preliminary data.</text>
</comment>
<dbReference type="InterPro" id="IPR025452">
    <property type="entry name" value="DUF4218"/>
</dbReference>
<evidence type="ECO:0000259" key="4">
    <source>
        <dbReference type="Pfam" id="PF13963"/>
    </source>
</evidence>
<dbReference type="AlphaFoldDB" id="A0AAP0NBD6"/>
<reference evidence="5 6" key="1">
    <citation type="journal article" date="2024" name="Plant J.">
        <title>Genome sequences and population genomics reveal climatic adaptation and genomic divergence between two closely related sweetgum species.</title>
        <authorList>
            <person name="Xu W.Q."/>
            <person name="Ren C.Q."/>
            <person name="Zhang X.Y."/>
            <person name="Comes H.P."/>
            <person name="Liu X.H."/>
            <person name="Li Y.G."/>
            <person name="Kettle C.J."/>
            <person name="Jalonen R."/>
            <person name="Gaisberger H."/>
            <person name="Ma Y.Z."/>
            <person name="Qiu Y.X."/>
        </authorList>
    </citation>
    <scope>NUCLEOTIDE SEQUENCE [LARGE SCALE GENOMIC DNA]</scope>
    <source>
        <strain evidence="5">Hangzhou</strain>
    </source>
</reference>
<evidence type="ECO:0000313" key="6">
    <source>
        <dbReference type="Proteomes" id="UP001415857"/>
    </source>
</evidence>
<dbReference type="Pfam" id="PF13963">
    <property type="entry name" value="Transpos_assoc"/>
    <property type="match status" value="1"/>
</dbReference>
<protein>
    <recommendedName>
        <fullName evidence="7">Transposase</fullName>
    </recommendedName>
</protein>
<accession>A0AAP0NBD6</accession>
<evidence type="ECO:0000313" key="5">
    <source>
        <dbReference type="EMBL" id="KAK9269156.1"/>
    </source>
</evidence>
<organism evidence="5 6">
    <name type="scientific">Liquidambar formosana</name>
    <name type="common">Formosan gum</name>
    <dbReference type="NCBI Taxonomy" id="63359"/>
    <lineage>
        <taxon>Eukaryota</taxon>
        <taxon>Viridiplantae</taxon>
        <taxon>Streptophyta</taxon>
        <taxon>Embryophyta</taxon>
        <taxon>Tracheophyta</taxon>
        <taxon>Spermatophyta</taxon>
        <taxon>Magnoliopsida</taxon>
        <taxon>eudicotyledons</taxon>
        <taxon>Gunneridae</taxon>
        <taxon>Pentapetalae</taxon>
        <taxon>Saxifragales</taxon>
        <taxon>Altingiaceae</taxon>
        <taxon>Liquidambar</taxon>
    </lineage>
</organism>
<dbReference type="PANTHER" id="PTHR48258">
    <property type="entry name" value="DUF4218 DOMAIN-CONTAINING PROTEIN-RELATED"/>
    <property type="match status" value="1"/>
</dbReference>
<dbReference type="EMBL" id="JBBPBK010000015">
    <property type="protein sequence ID" value="KAK9269156.1"/>
    <property type="molecule type" value="Genomic_DNA"/>
</dbReference>
<dbReference type="InterPro" id="IPR029480">
    <property type="entry name" value="Transpos_assoc"/>
</dbReference>
<name>A0AAP0NBD6_LIQFO</name>
<evidence type="ECO:0000259" key="2">
    <source>
        <dbReference type="Pfam" id="PF13952"/>
    </source>
</evidence>
<gene>
    <name evidence="5" type="ORF">L1049_000925</name>
</gene>
<evidence type="ECO:0000259" key="3">
    <source>
        <dbReference type="Pfam" id="PF13960"/>
    </source>
</evidence>
<dbReference type="Proteomes" id="UP001415857">
    <property type="component" value="Unassembled WGS sequence"/>
</dbReference>
<evidence type="ECO:0000256" key="1">
    <source>
        <dbReference type="SAM" id="MobiDB-lite"/>
    </source>
</evidence>
<keyword evidence="6" id="KW-1185">Reference proteome</keyword>
<feature type="compositionally biased region" description="Basic and acidic residues" evidence="1">
    <location>
        <begin position="819"/>
        <end position="830"/>
    </location>
</feature>
<dbReference type="Pfam" id="PF13960">
    <property type="entry name" value="DUF4218"/>
    <property type="match status" value="1"/>
</dbReference>
<feature type="domain" description="Transposase-associated" evidence="4">
    <location>
        <begin position="3"/>
        <end position="76"/>
    </location>
</feature>
<feature type="domain" description="DUF4218" evidence="3">
    <location>
        <begin position="398"/>
        <end position="510"/>
    </location>
</feature>
<feature type="compositionally biased region" description="Acidic residues" evidence="1">
    <location>
        <begin position="831"/>
        <end position="862"/>
    </location>
</feature>
<feature type="domain" description="DUF4216" evidence="2">
    <location>
        <begin position="672"/>
        <end position="743"/>
    </location>
</feature>
<dbReference type="Pfam" id="PF13952">
    <property type="entry name" value="DUF4216"/>
    <property type="match status" value="1"/>
</dbReference>
<feature type="region of interest" description="Disordered" evidence="1">
    <location>
        <begin position="819"/>
        <end position="862"/>
    </location>
</feature>
<evidence type="ECO:0008006" key="7">
    <source>
        <dbReference type="Google" id="ProtNLM"/>
    </source>
</evidence>
<dbReference type="PANTHER" id="PTHR48258:SF6">
    <property type="entry name" value="LEUCINE-RICH REPEAT DOMAIN, L DOMAIN-CONTAINING PROTEIN"/>
    <property type="match status" value="1"/>
</dbReference>
<sequence length="862" mass="100705">MDKSWIQLNDRFCLEYIQGVKTFMDLARDYVDRANRMRCPCSKCKNVLYENIDLVEDHLFENGMYRDYTQWVHHGEDIEMIIDDDDDDDDDEGITNNDGDNVEEVQEILEDIYAGTFMDTYVEESSNSHDPHCSKGEEDKFVRLLRDAQRELYPSCTKFSLLSFLVKFLHIKTINNWSNKSFEMMLDLLKEALPPEHRLQPKDLSGDDVLEQLKNLEDVTFGKPPGKKKKKRTELELNWTKKSIFFELPYWRTLKLRHNLDVMHIEKNICDNVLGTLMNIDGKTKDTLKARIDLEKLGIKKELHLKWTGTKYEMPHACYTLSANERKDLCEWLKLVKFPDGYASNISRCVNSTNKISGMKSHDCHVFLQRLLPIAIRACLRKDVSAALVDLSFFFKELCCKTLRLEVLERLQKEIVLVLCKLESIYPPAFFDVMVHLAVHLPSEAKLGGPVQYRWMYPIERFLRTLKCYVRNPARPKGSIAEGYINNECLTFCSMYLRGVETKFNREERNYDGGQGQHSGGLSVFSQNVNPLGARIYEMSNPTDLRKARWYVLHNCNEIDIYLDEHMEEIKRQSMINLDKRHQDEFPKWFEQRMKLLRSQNSIEATDQLYSLACGPDPRITRYSGCIVNGFRFHTEKYGEHHRTQNSGVVVKGEHQSEEEVDFYGVLTDVIMLSYCGGNRVFLFKCDWWDIGNKKMGIHQDDHFTSVNTARKWYGDDPFVLASQVKQVFYINDPKFDGAWKVVQKTQPRNLYDVPEMVEEEKEEDEFEELMGNDVAYQLHETNEINGRVEYDDRNVDLLHRDDVAPTYIDATIVEKNRRSHDSGNDHCISDDETDEDDTIFNYDTDEEGVMSNDIDSDTDEI</sequence>